<dbReference type="Gene3D" id="3.50.50.60">
    <property type="entry name" value="FAD/NAD(P)-binding domain"/>
    <property type="match status" value="2"/>
</dbReference>
<gene>
    <name evidence="5" type="ORF">BJP25_26385</name>
</gene>
<dbReference type="AlphaFoldDB" id="A0A1Q9LHH2"/>
<evidence type="ECO:0000313" key="5">
    <source>
        <dbReference type="EMBL" id="OLR91492.1"/>
    </source>
</evidence>
<comment type="caution">
    <text evidence="5">The sequence shown here is derived from an EMBL/GenBank/DDBJ whole genome shotgun (WGS) entry which is preliminary data.</text>
</comment>
<dbReference type="PRINTS" id="PR00368">
    <property type="entry name" value="FADPNR"/>
</dbReference>
<dbReference type="PANTHER" id="PTHR48105">
    <property type="entry name" value="THIOREDOXIN REDUCTASE 1-RELATED-RELATED"/>
    <property type="match status" value="1"/>
</dbReference>
<feature type="domain" description="FAD/NAD(P)-binding" evidence="4">
    <location>
        <begin position="11"/>
        <end position="284"/>
    </location>
</feature>
<dbReference type="InterPro" id="IPR036188">
    <property type="entry name" value="FAD/NAD-bd_sf"/>
</dbReference>
<name>A0A1Q9LHH2_9PSEU</name>
<comment type="catalytic activity">
    <reaction evidence="3">
        <text>[thioredoxin]-dithiol + NADP(+) = [thioredoxin]-disulfide + NADPH + H(+)</text>
        <dbReference type="Rhea" id="RHEA:20345"/>
        <dbReference type="Rhea" id="RHEA-COMP:10698"/>
        <dbReference type="Rhea" id="RHEA-COMP:10700"/>
        <dbReference type="ChEBI" id="CHEBI:15378"/>
        <dbReference type="ChEBI" id="CHEBI:29950"/>
        <dbReference type="ChEBI" id="CHEBI:50058"/>
        <dbReference type="ChEBI" id="CHEBI:57783"/>
        <dbReference type="ChEBI" id="CHEBI:58349"/>
        <dbReference type="EC" id="1.8.1.9"/>
    </reaction>
</comment>
<reference evidence="5 6" key="1">
    <citation type="submission" date="2016-10" db="EMBL/GenBank/DDBJ databases">
        <title>The Draft Genome Sequence of Actinokineospora bangkokensis 44EHWT reveals the biosynthetic pathway of antifungal compounds Thailandins with unusual extender unit butylmalonyl-CoA.</title>
        <authorList>
            <person name="Greule A."/>
            <person name="Intra B."/>
            <person name="Flemming S."/>
            <person name="Rommel M.G."/>
            <person name="Panbangred W."/>
            <person name="Bechthold A."/>
        </authorList>
    </citation>
    <scope>NUCLEOTIDE SEQUENCE [LARGE SCALE GENOMIC DNA]</scope>
    <source>
        <strain evidence="5 6">44EHW</strain>
    </source>
</reference>
<dbReference type="GO" id="GO:0004791">
    <property type="term" value="F:thioredoxin-disulfide reductase (NADPH) activity"/>
    <property type="evidence" value="ECO:0007669"/>
    <property type="project" value="UniProtKB-EC"/>
</dbReference>
<dbReference type="PRINTS" id="PR00469">
    <property type="entry name" value="PNDRDTASEII"/>
</dbReference>
<sequence>MRTQQEETGRYEVVVIGGGPAGLNAALMLGRARRRVVVVDAGAPRNTPAAHAHGFLTRDGVPPLDLLAMGRAEVRRYGVDHLPATATDLAGDFGTAFTVTLDDGSTVVADSVVVTTGLVDDLPDVPGLAEGWGSRVLHCPYCHGFEVADLPLGVLATGPLSVHQALLVKQWSADTTLFANGVELSEEDREKLRVRGVPVVEGAVAKVDDAGVTLVDGTFSARPAVFVAARWKHTDGLLGALGCARGDDGAITVDPQGRTSVPGVFAAGNVVNPAATVVVAAAAGAMAGGGLNHDLVTREMDRTTVGA</sequence>
<accession>A0A1Q9LHH2</accession>
<evidence type="ECO:0000256" key="3">
    <source>
        <dbReference type="ARBA" id="ARBA00048132"/>
    </source>
</evidence>
<dbReference type="InterPro" id="IPR023753">
    <property type="entry name" value="FAD/NAD-binding_dom"/>
</dbReference>
<proteinExistence type="predicted"/>
<dbReference type="RefSeq" id="WP_075976775.1">
    <property type="nucleotide sequence ID" value="NZ_MKQR01000022.1"/>
</dbReference>
<evidence type="ECO:0000256" key="1">
    <source>
        <dbReference type="ARBA" id="ARBA00022630"/>
    </source>
</evidence>
<dbReference type="Pfam" id="PF07992">
    <property type="entry name" value="Pyr_redox_2"/>
    <property type="match status" value="1"/>
</dbReference>
<evidence type="ECO:0000313" key="6">
    <source>
        <dbReference type="Proteomes" id="UP000186040"/>
    </source>
</evidence>
<keyword evidence="1" id="KW-0285">Flavoprotein</keyword>
<evidence type="ECO:0000256" key="2">
    <source>
        <dbReference type="ARBA" id="ARBA00023002"/>
    </source>
</evidence>
<evidence type="ECO:0000259" key="4">
    <source>
        <dbReference type="Pfam" id="PF07992"/>
    </source>
</evidence>
<dbReference type="STRING" id="1193682.BJP25_26385"/>
<dbReference type="OrthoDB" id="9786503at2"/>
<dbReference type="EMBL" id="MKQR01000022">
    <property type="protein sequence ID" value="OLR91492.1"/>
    <property type="molecule type" value="Genomic_DNA"/>
</dbReference>
<keyword evidence="2" id="KW-0560">Oxidoreductase</keyword>
<organism evidence="5 6">
    <name type="scientific">Actinokineospora bangkokensis</name>
    <dbReference type="NCBI Taxonomy" id="1193682"/>
    <lineage>
        <taxon>Bacteria</taxon>
        <taxon>Bacillati</taxon>
        <taxon>Actinomycetota</taxon>
        <taxon>Actinomycetes</taxon>
        <taxon>Pseudonocardiales</taxon>
        <taxon>Pseudonocardiaceae</taxon>
        <taxon>Actinokineospora</taxon>
    </lineage>
</organism>
<dbReference type="InterPro" id="IPR050097">
    <property type="entry name" value="Ferredoxin-NADP_redctase_2"/>
</dbReference>
<protein>
    <recommendedName>
        <fullName evidence="4">FAD/NAD(P)-binding domain-containing protein</fullName>
    </recommendedName>
</protein>
<dbReference type="SUPFAM" id="SSF51905">
    <property type="entry name" value="FAD/NAD(P)-binding domain"/>
    <property type="match status" value="1"/>
</dbReference>
<keyword evidence="6" id="KW-1185">Reference proteome</keyword>
<dbReference type="Proteomes" id="UP000186040">
    <property type="component" value="Unassembled WGS sequence"/>
</dbReference>